<name>A0A2M8WTQ7_9MICO</name>
<accession>A0A2M8WTQ7</accession>
<dbReference type="GO" id="GO:0030435">
    <property type="term" value="P:sporulation resulting in formation of a cellular spore"/>
    <property type="evidence" value="ECO:0007669"/>
    <property type="project" value="InterPro"/>
</dbReference>
<dbReference type="InterPro" id="IPR013693">
    <property type="entry name" value="SpoIID/LytB_N"/>
</dbReference>
<feature type="domain" description="Sporulation stage II protein D amidase enhancer LytB N-terminal" evidence="1">
    <location>
        <begin position="419"/>
        <end position="512"/>
    </location>
</feature>
<dbReference type="Proteomes" id="UP000231586">
    <property type="component" value="Unassembled WGS sequence"/>
</dbReference>
<reference evidence="2 3" key="1">
    <citation type="submission" date="2017-11" db="EMBL/GenBank/DDBJ databases">
        <title>Genomic Encyclopedia of Archaeal and Bacterial Type Strains, Phase II (KMG-II): From Individual Species to Whole Genera.</title>
        <authorList>
            <person name="Goeker M."/>
        </authorList>
    </citation>
    <scope>NUCLEOTIDE SEQUENCE [LARGE SCALE GENOMIC DNA]</scope>
    <source>
        <strain evidence="2 3">DSM 22413</strain>
    </source>
</reference>
<protein>
    <submittedName>
        <fullName evidence="2">SpoIID/LytB domain protein</fullName>
    </submittedName>
</protein>
<dbReference type="OrthoDB" id="9773852at2"/>
<dbReference type="Pfam" id="PF08486">
    <property type="entry name" value="SpoIID"/>
    <property type="match status" value="1"/>
</dbReference>
<dbReference type="NCBIfam" id="TIGR02669">
    <property type="entry name" value="SpoIID_LytB"/>
    <property type="match status" value="1"/>
</dbReference>
<dbReference type="RefSeq" id="WP_100349832.1">
    <property type="nucleotide sequence ID" value="NZ_PGTZ01000007.1"/>
</dbReference>
<comment type="caution">
    <text evidence="2">The sequence shown here is derived from an EMBL/GenBank/DDBJ whole genome shotgun (WGS) entry which is preliminary data.</text>
</comment>
<proteinExistence type="predicted"/>
<gene>
    <name evidence="2" type="ORF">CLV34_1766</name>
</gene>
<evidence type="ECO:0000313" key="2">
    <source>
        <dbReference type="EMBL" id="PJI94278.1"/>
    </source>
</evidence>
<evidence type="ECO:0000259" key="1">
    <source>
        <dbReference type="Pfam" id="PF08486"/>
    </source>
</evidence>
<dbReference type="AlphaFoldDB" id="A0A2M8WTQ7"/>
<evidence type="ECO:0000313" key="3">
    <source>
        <dbReference type="Proteomes" id="UP000231586"/>
    </source>
</evidence>
<dbReference type="EMBL" id="PGTZ01000007">
    <property type="protein sequence ID" value="PJI94278.1"/>
    <property type="molecule type" value="Genomic_DNA"/>
</dbReference>
<organism evidence="2 3">
    <name type="scientific">Luteimicrobium subarcticum</name>
    <dbReference type="NCBI Taxonomy" id="620910"/>
    <lineage>
        <taxon>Bacteria</taxon>
        <taxon>Bacillati</taxon>
        <taxon>Actinomycetota</taxon>
        <taxon>Actinomycetes</taxon>
        <taxon>Micrococcales</taxon>
        <taxon>Luteimicrobium</taxon>
    </lineage>
</organism>
<keyword evidence="3" id="KW-1185">Reference proteome</keyword>
<dbReference type="InterPro" id="IPR013486">
    <property type="entry name" value="SpoIID/LytB"/>
</dbReference>
<sequence length="642" mass="66033">MGIDRAGGRGAARRRAAARAGARVAARVTAWCGAAVLVLGGLVAAPAASAASTTVTLSGPSSAYQGVSTTLTATWKVGGAAHRGTVALEQRVGSTWYRLGATTTGSAGTAAFHVAPRATSDFRAVTATGAHSAVAHLVIRSPYAVTLTATPGTVHPGSTTRLVARYTYRGKAVQSAATVTFQRTTSGSAAWSTLRAVTVATGGVAAYALAPGRTGAYRAVVPGRATSAAVTVRVQSTVPASFSVHGAGYGHGVGMPQFGAYAQALDGRGTSTILQSYYRGTSSGTVTTPTTVSVQVFGPEPYGYAPGAYSDTVSSTTVRIDRGWWRLMSAGGTALYTGPGPVTLSVRAGTSSVGVSFTSTSSGTQVTKSYLGTRFKVQWAGTRYYAPTSTSRGVATVAGAQGTYRNGDLSITAIGHVPNVVNEVLLNTEYLYGIAEVPSSWGLDGEASLEAQAIVARSYALTKLGGLRSACACNLVDDVRDQNYTGWKKQGETAGSTDYGAIWVRAVDDTTTSTTAARALTFGGEPVVAHYYSSSGGRTASSQDVWTATLPYEQSVSDPWSARAPGNTYRTWTRTLTQASARAMFGLPDVVRITVSKKYSSGQMAALTATSSTGTTRTVTGKPDALRARLGLPAAWVTSIVG</sequence>